<dbReference type="Proteomes" id="UP000702209">
    <property type="component" value="Unassembled WGS sequence"/>
</dbReference>
<sequence>MTSLPEALGLAAASFITGVLVGQFVRFRRVDAGDRHLLKPELDRRPFSGPWFKAGIAVLFLAAVGLMVHANSSQRLCNVEFRRTITERADIAADDNAARKAQDQAVADLIAGVLSIEPGPDSRERSRAALTHYLDRFRANNARQADNERKRAENPYPRC</sequence>
<evidence type="ECO:0000313" key="3">
    <source>
        <dbReference type="Proteomes" id="UP000702209"/>
    </source>
</evidence>
<dbReference type="RefSeq" id="WP_195132385.1">
    <property type="nucleotide sequence ID" value="NZ_JADLQX010000024.1"/>
</dbReference>
<gene>
    <name evidence="2" type="ORF">IU459_26965</name>
</gene>
<comment type="caution">
    <text evidence="2">The sequence shown here is derived from an EMBL/GenBank/DDBJ whole genome shotgun (WGS) entry which is preliminary data.</text>
</comment>
<reference evidence="2 3" key="1">
    <citation type="submission" date="2020-10" db="EMBL/GenBank/DDBJ databases">
        <title>Identification of Nocardia species via Next-generation sequencing and recognition of intraspecies genetic diversity.</title>
        <authorList>
            <person name="Li P."/>
            <person name="Li P."/>
            <person name="Lu B."/>
        </authorList>
    </citation>
    <scope>NUCLEOTIDE SEQUENCE [LARGE SCALE GENOMIC DNA]</scope>
    <source>
        <strain evidence="2 3">BJ06-0157</strain>
    </source>
</reference>
<keyword evidence="3" id="KW-1185">Reference proteome</keyword>
<proteinExistence type="predicted"/>
<evidence type="ECO:0000313" key="2">
    <source>
        <dbReference type="EMBL" id="MBF6301157.1"/>
    </source>
</evidence>
<protein>
    <submittedName>
        <fullName evidence="2">Uncharacterized protein</fullName>
    </submittedName>
</protein>
<organism evidence="2 3">
    <name type="scientific">Nocardia amamiensis</name>
    <dbReference type="NCBI Taxonomy" id="404578"/>
    <lineage>
        <taxon>Bacteria</taxon>
        <taxon>Bacillati</taxon>
        <taxon>Actinomycetota</taxon>
        <taxon>Actinomycetes</taxon>
        <taxon>Mycobacteriales</taxon>
        <taxon>Nocardiaceae</taxon>
        <taxon>Nocardia</taxon>
    </lineage>
</organism>
<keyword evidence="1" id="KW-0472">Membrane</keyword>
<feature type="transmembrane region" description="Helical" evidence="1">
    <location>
        <begin position="47"/>
        <end position="68"/>
    </location>
</feature>
<feature type="transmembrane region" description="Helical" evidence="1">
    <location>
        <begin position="7"/>
        <end position="27"/>
    </location>
</feature>
<keyword evidence="1" id="KW-1133">Transmembrane helix</keyword>
<accession>A0ABS0CZI9</accession>
<name>A0ABS0CZI9_9NOCA</name>
<dbReference type="EMBL" id="JADLQX010000024">
    <property type="protein sequence ID" value="MBF6301157.1"/>
    <property type="molecule type" value="Genomic_DNA"/>
</dbReference>
<keyword evidence="1" id="KW-0812">Transmembrane</keyword>
<evidence type="ECO:0000256" key="1">
    <source>
        <dbReference type="SAM" id="Phobius"/>
    </source>
</evidence>